<dbReference type="Gene3D" id="1.10.437.10">
    <property type="entry name" value="Blc2-like"/>
    <property type="match status" value="1"/>
</dbReference>
<dbReference type="GO" id="GO:0001836">
    <property type="term" value="P:release of cytochrome c from mitochondria"/>
    <property type="evidence" value="ECO:0007669"/>
    <property type="project" value="TreeGrafter"/>
</dbReference>
<evidence type="ECO:0000256" key="1">
    <source>
        <dbReference type="ARBA" id="ARBA00004370"/>
    </source>
</evidence>
<comment type="subcellular location">
    <subcellularLocation>
        <location evidence="1">Membrane</location>
    </subcellularLocation>
</comment>
<dbReference type="GO" id="GO:0042981">
    <property type="term" value="P:regulation of apoptotic process"/>
    <property type="evidence" value="ECO:0007669"/>
    <property type="project" value="InterPro"/>
</dbReference>
<dbReference type="GO" id="GO:0008630">
    <property type="term" value="P:intrinsic apoptotic signaling pathway in response to DNA damage"/>
    <property type="evidence" value="ECO:0007669"/>
    <property type="project" value="TreeGrafter"/>
</dbReference>
<evidence type="ECO:0000256" key="4">
    <source>
        <dbReference type="ARBA" id="ARBA00023136"/>
    </source>
</evidence>
<protein>
    <submittedName>
        <fullName evidence="8">Cell death abnormality protein 9</fullName>
    </submittedName>
</protein>
<keyword evidence="6" id="KW-1133">Transmembrane helix</keyword>
<feature type="domain" description="Apoptosis regulator Bcl-2 family BH4" evidence="7">
    <location>
        <begin position="38"/>
        <end position="57"/>
    </location>
</feature>
<organism evidence="8">
    <name type="scientific">Anisakis simplex</name>
    <name type="common">Herring worm</name>
    <dbReference type="NCBI Taxonomy" id="6269"/>
    <lineage>
        <taxon>Eukaryota</taxon>
        <taxon>Metazoa</taxon>
        <taxon>Ecdysozoa</taxon>
        <taxon>Nematoda</taxon>
        <taxon>Chromadorea</taxon>
        <taxon>Rhabditida</taxon>
        <taxon>Spirurina</taxon>
        <taxon>Ascaridomorpha</taxon>
        <taxon>Ascaridoidea</taxon>
        <taxon>Anisakidae</taxon>
        <taxon>Anisakis</taxon>
        <taxon>Anisakis simplex complex</taxon>
    </lineage>
</organism>
<evidence type="ECO:0000259" key="7">
    <source>
        <dbReference type="PROSITE" id="PS50063"/>
    </source>
</evidence>
<dbReference type="InterPro" id="IPR002475">
    <property type="entry name" value="Bcl2-like"/>
</dbReference>
<dbReference type="Pfam" id="PF00452">
    <property type="entry name" value="Bcl-2"/>
    <property type="match status" value="1"/>
</dbReference>
<evidence type="ECO:0000313" key="8">
    <source>
        <dbReference type="EMBL" id="AXS78240.1"/>
    </source>
</evidence>
<evidence type="ECO:0000256" key="5">
    <source>
        <dbReference type="PROSITE-ProRule" id="PRU00025"/>
    </source>
</evidence>
<reference evidence="8" key="1">
    <citation type="submission" date="2017-10" db="EMBL/GenBank/DDBJ databases">
        <authorList>
            <person name="Banno H."/>
            <person name="Chua N.-H."/>
        </authorList>
    </citation>
    <scope>NUCLEOTIDE SEQUENCE</scope>
</reference>
<gene>
    <name evidence="8" type="primary">ced-9</name>
</gene>
<dbReference type="PROSITE" id="PS50062">
    <property type="entry name" value="BCL2_FAMILY"/>
    <property type="match status" value="1"/>
</dbReference>
<dbReference type="SUPFAM" id="SSF56854">
    <property type="entry name" value="Bcl-2 inhibitors of programmed cell death"/>
    <property type="match status" value="1"/>
</dbReference>
<dbReference type="InterPro" id="IPR046371">
    <property type="entry name" value="Bcl-2_BH1-3"/>
</dbReference>
<evidence type="ECO:0000256" key="3">
    <source>
        <dbReference type="ARBA" id="ARBA00022703"/>
    </source>
</evidence>
<name>A0A346RVK0_ANISI</name>
<dbReference type="PROSITE" id="PS50063">
    <property type="entry name" value="BH4_2"/>
    <property type="match status" value="1"/>
</dbReference>
<dbReference type="InterPro" id="IPR003093">
    <property type="entry name" value="Bcl2_BH4"/>
</dbReference>
<dbReference type="GO" id="GO:0051400">
    <property type="term" value="F:BH domain binding"/>
    <property type="evidence" value="ECO:0007669"/>
    <property type="project" value="TreeGrafter"/>
</dbReference>
<dbReference type="InterPro" id="IPR036834">
    <property type="entry name" value="Bcl-2-like_sf"/>
</dbReference>
<dbReference type="PANTHER" id="PTHR11256">
    <property type="entry name" value="BCL-2 RELATED"/>
    <property type="match status" value="1"/>
</dbReference>
<proteinExistence type="inferred from homology"/>
<dbReference type="SMART" id="SM00337">
    <property type="entry name" value="BCL"/>
    <property type="match status" value="1"/>
</dbReference>
<dbReference type="GO" id="GO:0005741">
    <property type="term" value="C:mitochondrial outer membrane"/>
    <property type="evidence" value="ECO:0007669"/>
    <property type="project" value="TreeGrafter"/>
</dbReference>
<dbReference type="GO" id="GO:0097192">
    <property type="term" value="P:extrinsic apoptotic signaling pathway in absence of ligand"/>
    <property type="evidence" value="ECO:0007669"/>
    <property type="project" value="TreeGrafter"/>
</dbReference>
<dbReference type="AlphaFoldDB" id="A0A346RVK0"/>
<dbReference type="EMBL" id="MG210728">
    <property type="protein sequence ID" value="AXS78240.1"/>
    <property type="molecule type" value="Genomic_DNA"/>
</dbReference>
<sequence length="235" mass="27181">MVMTQSTSDVSSTAVSESNGELVDVEPTYDFERDEYAIQGFVVDYFTNRMHLNGLEWHERPALPYEDLPEYESMRDMGMRFERRNKEELMKMIDQLLVDKYLTFNRYVKVVENFGRNADESPAHMSYGRMVALIAFGGLMACCLAEKELRSEISAIAIYTSKFLEKRIKMSWAEDNRSWSDFMERAEKWKLNDLLRQQEVSEGRSRLYRWSLIGLATAGVVGIGAFAITRAVLSK</sequence>
<comment type="similarity">
    <text evidence="2">Belongs to the Bcl-2 family.</text>
</comment>
<evidence type="ECO:0000256" key="2">
    <source>
        <dbReference type="ARBA" id="ARBA00009458"/>
    </source>
</evidence>
<dbReference type="InterPro" id="IPR026298">
    <property type="entry name" value="Bcl-2_fam"/>
</dbReference>
<accession>A0A346RVK0</accession>
<feature type="transmembrane region" description="Helical" evidence="6">
    <location>
        <begin position="212"/>
        <end position="233"/>
    </location>
</feature>
<keyword evidence="3 5" id="KW-0053">Apoptosis</keyword>
<dbReference type="PANTHER" id="PTHR11256:SF50">
    <property type="entry name" value="APOPTOSIS REGULATOR CED-9"/>
    <property type="match status" value="1"/>
</dbReference>
<keyword evidence="4 6" id="KW-0472">Membrane</keyword>
<feature type="short sequence motif" description="BH4" evidence="5">
    <location>
        <begin position="38"/>
        <end position="57"/>
    </location>
</feature>
<evidence type="ECO:0000256" key="6">
    <source>
        <dbReference type="SAM" id="Phobius"/>
    </source>
</evidence>
<keyword evidence="6" id="KW-0812">Transmembrane</keyword>